<dbReference type="STRING" id="39841.SAMN05660836_00896"/>
<dbReference type="PRINTS" id="PR01270">
    <property type="entry name" value="HDASUPER"/>
</dbReference>
<protein>
    <submittedName>
        <fullName evidence="3">Acetoin utilization deacetylase AcuC</fullName>
    </submittedName>
</protein>
<dbReference type="InterPro" id="IPR037138">
    <property type="entry name" value="His_deacetylse_dom_sf"/>
</dbReference>
<accession>A0A1I4SDH8</accession>
<dbReference type="OrthoDB" id="9808367at2"/>
<reference evidence="3 4" key="1">
    <citation type="submission" date="2016-10" db="EMBL/GenBank/DDBJ databases">
        <authorList>
            <person name="de Groot N.N."/>
        </authorList>
    </citation>
    <scope>NUCLEOTIDE SEQUENCE [LARGE SCALE GENOMIC DNA]</scope>
    <source>
        <strain evidence="3 4">DSM 9990</strain>
    </source>
</reference>
<dbReference type="Pfam" id="PF00850">
    <property type="entry name" value="Hist_deacetyl"/>
    <property type="match status" value="1"/>
</dbReference>
<dbReference type="SUPFAM" id="SSF52768">
    <property type="entry name" value="Arginase/deacetylase"/>
    <property type="match status" value="1"/>
</dbReference>
<dbReference type="InterPro" id="IPR000286">
    <property type="entry name" value="HDACs"/>
</dbReference>
<proteinExistence type="inferred from homology"/>
<dbReference type="InterPro" id="IPR023696">
    <property type="entry name" value="Ureohydrolase_dom_sf"/>
</dbReference>
<dbReference type="AlphaFoldDB" id="A0A1I4SDH8"/>
<evidence type="ECO:0000313" key="3">
    <source>
        <dbReference type="EMBL" id="SFM62371.1"/>
    </source>
</evidence>
<sequence length="254" mass="27946">MKIVYHPDFLQVYTRDPAAAPGRLEPILEELSKEDFEIIEAYPAGWDDLLRVHTERHIQSVVHHGLYNIAALAAGGAMIAAETGLKEPCFAVIRPPGHHASSDSAWGFCFFNNMAVAIEYLRSSRKISSAFILDFDLHYGDGTVNILGNRENITIFNPEATDRRKYIASVEEALSNALPDIIGVSAGFDNHVDDWGGLLTTEDYYTMGKLVFERSREVGCGCFGILEGGYNHQVLGKNVRAFVRGLGGLPPASM</sequence>
<dbReference type="PANTHER" id="PTHR10625">
    <property type="entry name" value="HISTONE DEACETYLASE HDAC1-RELATED"/>
    <property type="match status" value="1"/>
</dbReference>
<comment type="similarity">
    <text evidence="1">Belongs to the histone deacetylase family.</text>
</comment>
<feature type="domain" description="Histone deacetylase" evidence="2">
    <location>
        <begin position="61"/>
        <end position="156"/>
    </location>
</feature>
<dbReference type="GO" id="GO:0004407">
    <property type="term" value="F:histone deacetylase activity"/>
    <property type="evidence" value="ECO:0007669"/>
    <property type="project" value="TreeGrafter"/>
</dbReference>
<dbReference type="InterPro" id="IPR023801">
    <property type="entry name" value="His_deacetylse_dom"/>
</dbReference>
<dbReference type="EMBL" id="FOUU01000002">
    <property type="protein sequence ID" value="SFM62371.1"/>
    <property type="molecule type" value="Genomic_DNA"/>
</dbReference>
<keyword evidence="4" id="KW-1185">Reference proteome</keyword>
<evidence type="ECO:0000259" key="2">
    <source>
        <dbReference type="Pfam" id="PF00850"/>
    </source>
</evidence>
<evidence type="ECO:0000313" key="4">
    <source>
        <dbReference type="Proteomes" id="UP000199611"/>
    </source>
</evidence>
<gene>
    <name evidence="3" type="ORF">SAMN05660836_00896</name>
</gene>
<evidence type="ECO:0000256" key="1">
    <source>
        <dbReference type="ARBA" id="ARBA00005947"/>
    </source>
</evidence>
<dbReference type="Gene3D" id="3.40.800.20">
    <property type="entry name" value="Histone deacetylase domain"/>
    <property type="match status" value="2"/>
</dbReference>
<dbReference type="Proteomes" id="UP000199611">
    <property type="component" value="Unassembled WGS sequence"/>
</dbReference>
<dbReference type="RefSeq" id="WP_093393794.1">
    <property type="nucleotide sequence ID" value="NZ_FOUU01000002.1"/>
</dbReference>
<organism evidence="3 4">
    <name type="scientific">Thermodesulforhabdus norvegica</name>
    <dbReference type="NCBI Taxonomy" id="39841"/>
    <lineage>
        <taxon>Bacteria</taxon>
        <taxon>Pseudomonadati</taxon>
        <taxon>Thermodesulfobacteriota</taxon>
        <taxon>Syntrophobacteria</taxon>
        <taxon>Syntrophobacterales</taxon>
        <taxon>Thermodesulforhabdaceae</taxon>
        <taxon>Thermodesulforhabdus</taxon>
    </lineage>
</organism>
<name>A0A1I4SDH8_9BACT</name>
<dbReference type="GO" id="GO:0040029">
    <property type="term" value="P:epigenetic regulation of gene expression"/>
    <property type="evidence" value="ECO:0007669"/>
    <property type="project" value="TreeGrafter"/>
</dbReference>